<proteinExistence type="predicted"/>
<dbReference type="Proteomes" id="UP000176751">
    <property type="component" value="Unassembled WGS sequence"/>
</dbReference>
<reference evidence="3 4" key="1">
    <citation type="journal article" date="2016" name="Nat. Commun.">
        <title>Thousands of microbial genomes shed light on interconnected biogeochemical processes in an aquifer system.</title>
        <authorList>
            <person name="Anantharaman K."/>
            <person name="Brown C.T."/>
            <person name="Hug L.A."/>
            <person name="Sharon I."/>
            <person name="Castelle C.J."/>
            <person name="Probst A.J."/>
            <person name="Thomas B.C."/>
            <person name="Singh A."/>
            <person name="Wilkins M.J."/>
            <person name="Karaoz U."/>
            <person name="Brodie E.L."/>
            <person name="Williams K.H."/>
            <person name="Hubbard S.S."/>
            <person name="Banfield J.F."/>
        </authorList>
    </citation>
    <scope>NUCLEOTIDE SEQUENCE [LARGE SCALE GENOMIC DNA]</scope>
</reference>
<feature type="compositionally biased region" description="Pro residues" evidence="1">
    <location>
        <begin position="28"/>
        <end position="56"/>
    </location>
</feature>
<dbReference type="InterPro" id="IPR025141">
    <property type="entry name" value="DUF4082"/>
</dbReference>
<gene>
    <name evidence="3" type="ORF">A2196_04095</name>
</gene>
<evidence type="ECO:0000313" key="4">
    <source>
        <dbReference type="Proteomes" id="UP000176751"/>
    </source>
</evidence>
<sequence>MPDYCATNYVWGQADIEFVSGATNPTATPAPTPTLTPTPTPVSTPTPAPTPTPTPPSDTSETPWKTNEHGTLRTNYSWNYTMGYKFTPKVSGQVTKLGGFFNGTKRVYLWDVSTTVIIAQTVITSANNWAYVPISPVNVTAGKTYMVAAYLAGNGASERRSTILPKTYGNITINAGCYKVDFAMPDYCATNYVWGQADIEFRSGGVQGVRTTNFLERLFSQIESRLFNLLK</sequence>
<feature type="domain" description="DUF4082" evidence="2">
    <location>
        <begin position="76"/>
        <end position="192"/>
    </location>
</feature>
<dbReference type="Pfam" id="PF13313">
    <property type="entry name" value="DUF4082"/>
    <property type="match status" value="1"/>
</dbReference>
<protein>
    <recommendedName>
        <fullName evidence="2">DUF4082 domain-containing protein</fullName>
    </recommendedName>
</protein>
<accession>A0A1F5HDR9</accession>
<feature type="region of interest" description="Disordered" evidence="1">
    <location>
        <begin position="22"/>
        <end position="68"/>
    </location>
</feature>
<comment type="caution">
    <text evidence="3">The sequence shown here is derived from an EMBL/GenBank/DDBJ whole genome shotgun (WGS) entry which is preliminary data.</text>
</comment>
<evidence type="ECO:0000313" key="3">
    <source>
        <dbReference type="EMBL" id="OGE02202.1"/>
    </source>
</evidence>
<name>A0A1F5HDR9_9BACT</name>
<evidence type="ECO:0000259" key="2">
    <source>
        <dbReference type="Pfam" id="PF13313"/>
    </source>
</evidence>
<evidence type="ECO:0000256" key="1">
    <source>
        <dbReference type="SAM" id="MobiDB-lite"/>
    </source>
</evidence>
<dbReference type="AlphaFoldDB" id="A0A1F5HDR9"/>
<organism evidence="3 4">
    <name type="scientific">Candidatus Curtissbacteria bacterium RIFOXYA1_FULL_41_14</name>
    <dbReference type="NCBI Taxonomy" id="1797737"/>
    <lineage>
        <taxon>Bacteria</taxon>
        <taxon>Candidatus Curtissiibacteriota</taxon>
    </lineage>
</organism>
<dbReference type="EMBL" id="MFCA01000018">
    <property type="protein sequence ID" value="OGE02202.1"/>
    <property type="molecule type" value="Genomic_DNA"/>
</dbReference>